<name>A0A846QI25_9BACT</name>
<protein>
    <submittedName>
        <fullName evidence="3">Phage shock protein C</fullName>
    </submittedName>
</protein>
<proteinExistence type="predicted"/>
<reference evidence="3 4" key="1">
    <citation type="submission" date="2020-03" db="EMBL/GenBank/DDBJ databases">
        <title>Genomic Encyclopedia of Type Strains, Phase IV (KMG-IV): sequencing the most valuable type-strain genomes for metagenomic binning, comparative biology and taxonomic classification.</title>
        <authorList>
            <person name="Goeker M."/>
        </authorList>
    </citation>
    <scope>NUCLEOTIDE SEQUENCE [LARGE SCALE GENOMIC DNA]</scope>
    <source>
        <strain evidence="3 4">DSM 24233</strain>
    </source>
</reference>
<evidence type="ECO:0000313" key="3">
    <source>
        <dbReference type="EMBL" id="NJB67841.1"/>
    </source>
</evidence>
<accession>A0A846QI25</accession>
<evidence type="ECO:0000256" key="1">
    <source>
        <dbReference type="SAM" id="Phobius"/>
    </source>
</evidence>
<keyword evidence="1" id="KW-1133">Transmembrane helix</keyword>
<dbReference type="Proteomes" id="UP000580856">
    <property type="component" value="Unassembled WGS sequence"/>
</dbReference>
<organism evidence="3 4">
    <name type="scientific">Desulfobaculum xiamenense</name>
    <dbReference type="NCBI Taxonomy" id="995050"/>
    <lineage>
        <taxon>Bacteria</taxon>
        <taxon>Pseudomonadati</taxon>
        <taxon>Thermodesulfobacteriota</taxon>
        <taxon>Desulfovibrionia</taxon>
        <taxon>Desulfovibrionales</taxon>
        <taxon>Desulfovibrionaceae</taxon>
        <taxon>Desulfobaculum</taxon>
    </lineage>
</organism>
<feature type="transmembrane region" description="Helical" evidence="1">
    <location>
        <begin position="48"/>
        <end position="71"/>
    </location>
</feature>
<evidence type="ECO:0000259" key="2">
    <source>
        <dbReference type="Pfam" id="PF04024"/>
    </source>
</evidence>
<comment type="caution">
    <text evidence="3">The sequence shown here is derived from an EMBL/GenBank/DDBJ whole genome shotgun (WGS) entry which is preliminary data.</text>
</comment>
<keyword evidence="1" id="KW-0812">Transmembrane</keyword>
<gene>
    <name evidence="3" type="ORF">GGQ74_001481</name>
</gene>
<dbReference type="EMBL" id="JAATJA010000001">
    <property type="protein sequence ID" value="NJB67841.1"/>
    <property type="molecule type" value="Genomic_DNA"/>
</dbReference>
<feature type="domain" description="Phage shock protein PspC N-terminal" evidence="2">
    <location>
        <begin position="23"/>
        <end position="79"/>
    </location>
</feature>
<dbReference type="Pfam" id="PF04024">
    <property type="entry name" value="PspC"/>
    <property type="match status" value="1"/>
</dbReference>
<dbReference type="InterPro" id="IPR007168">
    <property type="entry name" value="Phageshock_PspC_N"/>
</dbReference>
<keyword evidence="4" id="KW-1185">Reference proteome</keyword>
<keyword evidence="1" id="KW-0472">Membrane</keyword>
<evidence type="ECO:0000313" key="4">
    <source>
        <dbReference type="Proteomes" id="UP000580856"/>
    </source>
</evidence>
<dbReference type="AlphaFoldDB" id="A0A846QI25"/>
<sequence length="139" mass="16366">MNGRQRGNGWESWNCGPRRGGAGLYRSRNAVFLGVCQGLANHFDISVFWLRFFTVLLVLFTGLWPGVFLYFMAAIIMRREPVVPVHSPSEREFYDSYARSRSLALGRLREKFERLERRIRRAEDIVTSSDFQWERRMRG</sequence>